<name>A0ABT0BFR9_9SPHN</name>
<evidence type="ECO:0008006" key="3">
    <source>
        <dbReference type="Google" id="ProtNLM"/>
    </source>
</evidence>
<sequence length="547" mass="58937">MFDAAPTLGLTRLRDSLRWPDVEREKGRYRFDSASTRYPDLMLQRAMHLTLTINTTNPLYDGGKTPHSPDALAALGRFAAALVERYPAIDTLEIGNEINGANFVTGPVREGGLDARRQVHLATVRAVSAAVARVRAEVTVLGGATHSLPGGFLWPLLENDPQHAITGLALHPYTTPIDQLPAQLGVLCRSPAVSGRGVFVTEFGSATPRTAPDDLVRGFVTLAALGAREMDWYPLSPRGDGLVALVDRRGARTPTGRAFSFVQSHLAGKPALAQSPDRFTFITRFATHAWVLWGAPRPLTLTGTGSQAFDASGEPLGHANLRLAPDRALIVLADGNADPAHTPFTLGCSPLVADSFYQFAYPAAPRTGPDENARHTPPQPPGTFERFAWVKGQRQDFVTLPGQQRSGVPWTPYLGLPGYRAARIDAQVLRPDFGREDGAFVLRLRPPHKGVFRLEATLAPVSSAHATGSLPLTLSLETPRTPPVSEPLDRATTLTRTILFEAGEALTVRFAANRAGQSVGPDSPRPRTGAVRYRVQLFDDAACPHGA</sequence>
<gene>
    <name evidence="1" type="ORF">MTR62_14575</name>
</gene>
<reference evidence="1" key="1">
    <citation type="submission" date="2022-03" db="EMBL/GenBank/DDBJ databases">
        <title>Identification of a novel bacterium isolated from mangrove sediments.</title>
        <authorList>
            <person name="Pan X."/>
        </authorList>
    </citation>
    <scope>NUCLEOTIDE SEQUENCE</scope>
    <source>
        <strain evidence="1">B1949</strain>
    </source>
</reference>
<dbReference type="Gene3D" id="3.20.20.80">
    <property type="entry name" value="Glycosidases"/>
    <property type="match status" value="1"/>
</dbReference>
<accession>A0ABT0BFR9</accession>
<dbReference type="Proteomes" id="UP001162881">
    <property type="component" value="Unassembled WGS sequence"/>
</dbReference>
<dbReference type="InterPro" id="IPR017853">
    <property type="entry name" value="GH"/>
</dbReference>
<evidence type="ECO:0000313" key="1">
    <source>
        <dbReference type="EMBL" id="MCJ2183910.1"/>
    </source>
</evidence>
<keyword evidence="2" id="KW-1185">Reference proteome</keyword>
<proteinExistence type="predicted"/>
<organism evidence="1 2">
    <name type="scientific">Novosphingobium organovorum</name>
    <dbReference type="NCBI Taxonomy" id="2930092"/>
    <lineage>
        <taxon>Bacteria</taxon>
        <taxon>Pseudomonadati</taxon>
        <taxon>Pseudomonadota</taxon>
        <taxon>Alphaproteobacteria</taxon>
        <taxon>Sphingomonadales</taxon>
        <taxon>Sphingomonadaceae</taxon>
        <taxon>Novosphingobium</taxon>
    </lineage>
</organism>
<comment type="caution">
    <text evidence="1">The sequence shown here is derived from an EMBL/GenBank/DDBJ whole genome shotgun (WGS) entry which is preliminary data.</text>
</comment>
<evidence type="ECO:0000313" key="2">
    <source>
        <dbReference type="Proteomes" id="UP001162881"/>
    </source>
</evidence>
<dbReference type="SUPFAM" id="SSF51445">
    <property type="entry name" value="(Trans)glycosidases"/>
    <property type="match status" value="1"/>
</dbReference>
<dbReference type="EMBL" id="JALHLF010000066">
    <property type="protein sequence ID" value="MCJ2183910.1"/>
    <property type="molecule type" value="Genomic_DNA"/>
</dbReference>
<protein>
    <recommendedName>
        <fullName evidence="3">Asl1-like glycosyl hydrolase catalytic domain-containing protein</fullName>
    </recommendedName>
</protein>